<evidence type="ECO:0000313" key="2">
    <source>
        <dbReference type="EMBL" id="KAJ4949600.1"/>
    </source>
</evidence>
<reference evidence="2" key="1">
    <citation type="submission" date="2022-11" db="EMBL/GenBank/DDBJ databases">
        <title>Chromosome-level genome of Pogonophryne albipinna.</title>
        <authorList>
            <person name="Jo E."/>
        </authorList>
    </citation>
    <scope>NUCLEOTIDE SEQUENCE</scope>
    <source>
        <strain evidence="2">SGF0006</strain>
        <tissue evidence="2">Muscle</tissue>
    </source>
</reference>
<name>A0AAD6BQM4_9TELE</name>
<keyword evidence="3" id="KW-1185">Reference proteome</keyword>
<dbReference type="GO" id="GO:0030276">
    <property type="term" value="F:clathrin binding"/>
    <property type="evidence" value="ECO:0007669"/>
    <property type="project" value="InterPro"/>
</dbReference>
<comment type="caution">
    <text evidence="2">The sequence shown here is derived from an EMBL/GenBank/DDBJ whole genome shotgun (WGS) entry which is preliminary data.</text>
</comment>
<gene>
    <name evidence="2" type="ORF">JOQ06_021110</name>
</gene>
<dbReference type="GO" id="GO:0032588">
    <property type="term" value="C:trans-Golgi network membrane"/>
    <property type="evidence" value="ECO:0007669"/>
    <property type="project" value="InterPro"/>
</dbReference>
<dbReference type="EMBL" id="JAPTMU010000001">
    <property type="protein sequence ID" value="KAJ4949600.1"/>
    <property type="molecule type" value="Genomic_DNA"/>
</dbReference>
<dbReference type="PANTHER" id="PTHR16156">
    <property type="entry name" value="AFTIPHILIN A-RELATED"/>
    <property type="match status" value="1"/>
</dbReference>
<protein>
    <submittedName>
        <fullName evidence="2">Uncharacterized protein</fullName>
    </submittedName>
</protein>
<dbReference type="PANTHER" id="PTHR16156:SF10">
    <property type="entry name" value="AFTIPHILIN-RELATED"/>
    <property type="match status" value="1"/>
</dbReference>
<organism evidence="2 3">
    <name type="scientific">Pogonophryne albipinna</name>
    <dbReference type="NCBI Taxonomy" id="1090488"/>
    <lineage>
        <taxon>Eukaryota</taxon>
        <taxon>Metazoa</taxon>
        <taxon>Chordata</taxon>
        <taxon>Craniata</taxon>
        <taxon>Vertebrata</taxon>
        <taxon>Euteleostomi</taxon>
        <taxon>Actinopterygii</taxon>
        <taxon>Neopterygii</taxon>
        <taxon>Teleostei</taxon>
        <taxon>Neoteleostei</taxon>
        <taxon>Acanthomorphata</taxon>
        <taxon>Eupercaria</taxon>
        <taxon>Perciformes</taxon>
        <taxon>Notothenioidei</taxon>
        <taxon>Pogonophryne</taxon>
    </lineage>
</organism>
<dbReference type="Proteomes" id="UP001219934">
    <property type="component" value="Unassembled WGS sequence"/>
</dbReference>
<dbReference type="GO" id="GO:0030121">
    <property type="term" value="C:AP-1 adaptor complex"/>
    <property type="evidence" value="ECO:0007669"/>
    <property type="project" value="TreeGrafter"/>
</dbReference>
<proteinExistence type="predicted"/>
<feature type="region of interest" description="Disordered" evidence="1">
    <location>
        <begin position="39"/>
        <end position="66"/>
    </location>
</feature>
<evidence type="ECO:0000313" key="3">
    <source>
        <dbReference type="Proteomes" id="UP001219934"/>
    </source>
</evidence>
<sequence>MKHSLYNLSKQEYLHTYNIQQTQSLNLDSNTDCSALNLDYFGPEEESRSSSSSSRSNSPPPGVDPELYELTISKLETGVSIIHMEDTLNRLMSAAETTSPVVRKPQQDDKDLSAEACKLISGLPNLSFMQAKVLMFPSILLPKE</sequence>
<accession>A0AAD6BQM4</accession>
<dbReference type="AlphaFoldDB" id="A0AAD6BQM4"/>
<dbReference type="InterPro" id="IPR046359">
    <property type="entry name" value="Aftin-like"/>
</dbReference>
<evidence type="ECO:0000256" key="1">
    <source>
        <dbReference type="SAM" id="MobiDB-lite"/>
    </source>
</evidence>